<evidence type="ECO:0000256" key="1">
    <source>
        <dbReference type="ARBA" id="ARBA00001974"/>
    </source>
</evidence>
<keyword evidence="3" id="KW-0285">Flavoprotein</keyword>
<dbReference type="Gene3D" id="3.30.465.10">
    <property type="match status" value="1"/>
</dbReference>
<dbReference type="PROSITE" id="PS51387">
    <property type="entry name" value="FAD_PCMH"/>
    <property type="match status" value="1"/>
</dbReference>
<comment type="cofactor">
    <cofactor evidence="1">
        <name>FAD</name>
        <dbReference type="ChEBI" id="CHEBI:57692"/>
    </cofactor>
</comment>
<gene>
    <name evidence="7" type="ORF">GCM10025866_31330</name>
</gene>
<dbReference type="InterPro" id="IPR016169">
    <property type="entry name" value="FAD-bd_PCMH_sub2"/>
</dbReference>
<dbReference type="EMBL" id="AP027731">
    <property type="protein sequence ID" value="BDZ47224.1"/>
    <property type="molecule type" value="Genomic_DNA"/>
</dbReference>
<evidence type="ECO:0000313" key="8">
    <source>
        <dbReference type="Proteomes" id="UP001321498"/>
    </source>
</evidence>
<reference evidence="8" key="1">
    <citation type="journal article" date="2019" name="Int. J. Syst. Evol. Microbiol.">
        <title>The Global Catalogue of Microorganisms (GCM) 10K type strain sequencing project: providing services to taxonomists for standard genome sequencing and annotation.</title>
        <authorList>
            <consortium name="The Broad Institute Genomics Platform"/>
            <consortium name="The Broad Institute Genome Sequencing Center for Infectious Disease"/>
            <person name="Wu L."/>
            <person name="Ma J."/>
        </authorList>
    </citation>
    <scope>NUCLEOTIDE SEQUENCE [LARGE SCALE GENOMIC DNA]</scope>
    <source>
        <strain evidence="8">NBRC 108725</strain>
    </source>
</reference>
<dbReference type="Proteomes" id="UP001321498">
    <property type="component" value="Chromosome"/>
</dbReference>
<dbReference type="InterPro" id="IPR016166">
    <property type="entry name" value="FAD-bd_PCMH"/>
</dbReference>
<proteinExistence type="inferred from homology"/>
<dbReference type="Gene3D" id="3.40.462.20">
    <property type="match status" value="1"/>
</dbReference>
<dbReference type="Pfam" id="PF01565">
    <property type="entry name" value="FAD_binding_4"/>
    <property type="match status" value="1"/>
</dbReference>
<feature type="domain" description="FAD-binding PCMH-type" evidence="6">
    <location>
        <begin position="1"/>
        <end position="161"/>
    </location>
</feature>
<name>A0ABM8GFW1_9MICO</name>
<dbReference type="PANTHER" id="PTHR42973:SF39">
    <property type="entry name" value="FAD-BINDING PCMH-TYPE DOMAIN-CONTAINING PROTEIN"/>
    <property type="match status" value="1"/>
</dbReference>
<accession>A0ABM8GFW1</accession>
<protein>
    <submittedName>
        <fullName evidence="7">FAD-linked oxidase</fullName>
    </submittedName>
</protein>
<keyword evidence="8" id="KW-1185">Reference proteome</keyword>
<dbReference type="PANTHER" id="PTHR42973">
    <property type="entry name" value="BINDING OXIDOREDUCTASE, PUTATIVE (AFU_ORTHOLOGUE AFUA_1G17690)-RELATED"/>
    <property type="match status" value="1"/>
</dbReference>
<keyword evidence="4" id="KW-0274">FAD</keyword>
<evidence type="ECO:0000256" key="3">
    <source>
        <dbReference type="ARBA" id="ARBA00022630"/>
    </source>
</evidence>
<dbReference type="SUPFAM" id="SSF56176">
    <property type="entry name" value="FAD-binding/transporter-associated domain-like"/>
    <property type="match status" value="1"/>
</dbReference>
<dbReference type="InterPro" id="IPR006094">
    <property type="entry name" value="Oxid_FAD_bind_N"/>
</dbReference>
<evidence type="ECO:0000256" key="4">
    <source>
        <dbReference type="ARBA" id="ARBA00022827"/>
    </source>
</evidence>
<sequence length="421" mass="45154">MEAASPEDVAAAIRFAGSHGIEVGVRLTGHGIINHLENVLLVHTGRLDELTVHPDEAWVRVGAGVRWDRVLQEAAVFGLAPLAGSSPDVGIVGYLTGGGIGPVARTYGVAADRIRAIEVVTGDGEFRRVTPTEHPDLFWALRGGKGALGIVTAVEFDLVHLVEIYGGAVYFDGADAEKVLDTWAEWCPSLIEEGTTSIAILRLPDVPFVPWQLAGRMSVAVRFAWIGDPADGQRVFAPMLAAAPPVLAMVGPMPYTELRRIHADPSDPLPVHEHAALLDELNDDVLDALLAAAGPDADDCRQLMVEIRQLGGAVAMAQEHASALCHRDAEYSYLSIGIPAGPDAEATIRNAEDIGRLIEPWTTGGTLPNFAASDDPHDVVRTYDRETLERLADLIETYDPDSVLRAARPIREALLLSVPED</sequence>
<dbReference type="InterPro" id="IPR050416">
    <property type="entry name" value="FAD-linked_Oxidoreductase"/>
</dbReference>
<dbReference type="RefSeq" id="WP_286277173.1">
    <property type="nucleotide sequence ID" value="NZ_AP027731.1"/>
</dbReference>
<keyword evidence="5" id="KW-0560">Oxidoreductase</keyword>
<dbReference type="InterPro" id="IPR036318">
    <property type="entry name" value="FAD-bd_PCMH-like_sf"/>
</dbReference>
<evidence type="ECO:0000256" key="2">
    <source>
        <dbReference type="ARBA" id="ARBA00005466"/>
    </source>
</evidence>
<organism evidence="7 8">
    <name type="scientific">Naasia aerilata</name>
    <dbReference type="NCBI Taxonomy" id="1162966"/>
    <lineage>
        <taxon>Bacteria</taxon>
        <taxon>Bacillati</taxon>
        <taxon>Actinomycetota</taxon>
        <taxon>Actinomycetes</taxon>
        <taxon>Micrococcales</taxon>
        <taxon>Microbacteriaceae</taxon>
        <taxon>Naasia</taxon>
    </lineage>
</organism>
<evidence type="ECO:0000256" key="5">
    <source>
        <dbReference type="ARBA" id="ARBA00023002"/>
    </source>
</evidence>
<comment type="similarity">
    <text evidence="2">Belongs to the oxygen-dependent FAD-linked oxidoreductase family.</text>
</comment>
<evidence type="ECO:0000259" key="6">
    <source>
        <dbReference type="PROSITE" id="PS51387"/>
    </source>
</evidence>
<evidence type="ECO:0000313" key="7">
    <source>
        <dbReference type="EMBL" id="BDZ47224.1"/>
    </source>
</evidence>